<evidence type="ECO:0000259" key="3">
    <source>
        <dbReference type="Pfam" id="PF13579"/>
    </source>
</evidence>
<feature type="region of interest" description="Disordered" evidence="1">
    <location>
        <begin position="390"/>
        <end position="409"/>
    </location>
</feature>
<feature type="domain" description="Glycosyl transferase family 1" evidence="2">
    <location>
        <begin position="207"/>
        <end position="364"/>
    </location>
</feature>
<name>A0A956LZS8_UNCEI</name>
<dbReference type="GO" id="GO:0016757">
    <property type="term" value="F:glycosyltransferase activity"/>
    <property type="evidence" value="ECO:0007669"/>
    <property type="project" value="InterPro"/>
</dbReference>
<dbReference type="EMBL" id="JAGQHR010000114">
    <property type="protein sequence ID" value="MCA9727131.1"/>
    <property type="molecule type" value="Genomic_DNA"/>
</dbReference>
<gene>
    <name evidence="4" type="ORF">KC729_05560</name>
</gene>
<proteinExistence type="predicted"/>
<reference evidence="4" key="2">
    <citation type="journal article" date="2021" name="Microbiome">
        <title>Successional dynamics and alternative stable states in a saline activated sludge microbial community over 9 years.</title>
        <authorList>
            <person name="Wang Y."/>
            <person name="Ye J."/>
            <person name="Ju F."/>
            <person name="Liu L."/>
            <person name="Boyd J.A."/>
            <person name="Deng Y."/>
            <person name="Parks D.H."/>
            <person name="Jiang X."/>
            <person name="Yin X."/>
            <person name="Woodcroft B.J."/>
            <person name="Tyson G.W."/>
            <person name="Hugenholtz P."/>
            <person name="Polz M.F."/>
            <person name="Zhang T."/>
        </authorList>
    </citation>
    <scope>NUCLEOTIDE SEQUENCE</scope>
    <source>
        <strain evidence="4">HKST-UBA01</strain>
    </source>
</reference>
<feature type="non-terminal residue" evidence="4">
    <location>
        <position position="1"/>
    </location>
</feature>
<dbReference type="Pfam" id="PF00534">
    <property type="entry name" value="Glycos_transf_1"/>
    <property type="match status" value="1"/>
</dbReference>
<dbReference type="Proteomes" id="UP000697710">
    <property type="component" value="Unassembled WGS sequence"/>
</dbReference>
<sequence length="409" mass="45587">VIAPQPYFQERGTPIAVRLLVRALGERGDEVDLLVYHEGSDVATPGVTVHRIRPRPTVRGIRPGFSLKKVYCDLFLIPRIDRMLRDGQYDLVHATEEGVFLAHWLCRRHRIPFVYDMDSSMSHQILDRHGWLAPLRPWLEGAEARAMRAAVAVVPVCEALADVARSQGVSDPYVLKDVSLVEETATGGTSGVGTGEPVDIRALPGWQDRAIAMYIGNLEPYQGIDLLLESFRHVLRQLPAAGLVVVGGVPDDVEKYRRKSRALEIEGAVQFLGQRPVAHVGAYMRQADLLVSPRIHGQNTPMKVYTYLDSGVAVLATDLPTHTQVMNSTLAGLAPAEPAPFAREMIALLEDPSRRRELAGRARELIRREHSYGAFRERVHALYDRLENLPRRKSPAAPPSLTESRLPRR</sequence>
<dbReference type="InterPro" id="IPR001296">
    <property type="entry name" value="Glyco_trans_1"/>
</dbReference>
<reference evidence="4" key="1">
    <citation type="submission" date="2020-04" db="EMBL/GenBank/DDBJ databases">
        <authorList>
            <person name="Zhang T."/>
        </authorList>
    </citation>
    <scope>NUCLEOTIDE SEQUENCE</scope>
    <source>
        <strain evidence="4">HKST-UBA01</strain>
    </source>
</reference>
<dbReference type="InterPro" id="IPR028098">
    <property type="entry name" value="Glyco_trans_4-like_N"/>
</dbReference>
<protein>
    <submittedName>
        <fullName evidence="4">Glycosyltransferase family 4 protein</fullName>
    </submittedName>
</protein>
<evidence type="ECO:0000256" key="1">
    <source>
        <dbReference type="SAM" id="MobiDB-lite"/>
    </source>
</evidence>
<dbReference type="Pfam" id="PF13579">
    <property type="entry name" value="Glyco_trans_4_4"/>
    <property type="match status" value="1"/>
</dbReference>
<dbReference type="SUPFAM" id="SSF53756">
    <property type="entry name" value="UDP-Glycosyltransferase/glycogen phosphorylase"/>
    <property type="match status" value="1"/>
</dbReference>
<dbReference type="AlphaFoldDB" id="A0A956LZS8"/>
<dbReference type="PANTHER" id="PTHR12526">
    <property type="entry name" value="GLYCOSYLTRANSFERASE"/>
    <property type="match status" value="1"/>
</dbReference>
<accession>A0A956LZS8</accession>
<evidence type="ECO:0000313" key="5">
    <source>
        <dbReference type="Proteomes" id="UP000697710"/>
    </source>
</evidence>
<comment type="caution">
    <text evidence="4">The sequence shown here is derived from an EMBL/GenBank/DDBJ whole genome shotgun (WGS) entry which is preliminary data.</text>
</comment>
<dbReference type="Gene3D" id="3.40.50.2000">
    <property type="entry name" value="Glycogen Phosphorylase B"/>
    <property type="match status" value="2"/>
</dbReference>
<feature type="domain" description="Glycosyltransferase subfamily 4-like N-terminal" evidence="3">
    <location>
        <begin position="12"/>
        <end position="170"/>
    </location>
</feature>
<organism evidence="4 5">
    <name type="scientific">Eiseniibacteriota bacterium</name>
    <dbReference type="NCBI Taxonomy" id="2212470"/>
    <lineage>
        <taxon>Bacteria</taxon>
        <taxon>Candidatus Eiseniibacteriota</taxon>
    </lineage>
</organism>
<dbReference type="CDD" id="cd03801">
    <property type="entry name" value="GT4_PimA-like"/>
    <property type="match status" value="1"/>
</dbReference>
<evidence type="ECO:0000313" key="4">
    <source>
        <dbReference type="EMBL" id="MCA9727131.1"/>
    </source>
</evidence>
<evidence type="ECO:0000259" key="2">
    <source>
        <dbReference type="Pfam" id="PF00534"/>
    </source>
</evidence>